<protein>
    <submittedName>
        <fullName evidence="2">Uncharacterized protein</fullName>
    </submittedName>
</protein>
<dbReference type="KEGG" id="ppn:Palpr_1189"/>
<dbReference type="HOGENOM" id="CLU_2754167_0_0_10"/>
<gene>
    <name evidence="2" type="ordered locus">Palpr_1189</name>
</gene>
<keyword evidence="1" id="KW-0472">Membrane</keyword>
<keyword evidence="3" id="KW-1185">Reference proteome</keyword>
<dbReference type="Proteomes" id="UP000008718">
    <property type="component" value="Chromosome"/>
</dbReference>
<dbReference type="AlphaFoldDB" id="E4T3P2"/>
<reference evidence="2 3" key="2">
    <citation type="journal article" date="2011" name="Stand. Genomic Sci.">
        <title>Complete genome sequence of Paludibacter propionicigenes type strain (WB4).</title>
        <authorList>
            <person name="Gronow S."/>
            <person name="Munk C."/>
            <person name="Lapidus A."/>
            <person name="Nolan M."/>
            <person name="Lucas S."/>
            <person name="Hammon N."/>
            <person name="Deshpande S."/>
            <person name="Cheng J.F."/>
            <person name="Tapia R."/>
            <person name="Han C."/>
            <person name="Goodwin L."/>
            <person name="Pitluck S."/>
            <person name="Liolios K."/>
            <person name="Ivanova N."/>
            <person name="Mavromatis K."/>
            <person name="Mikhailova N."/>
            <person name="Pati A."/>
            <person name="Chen A."/>
            <person name="Palaniappan K."/>
            <person name="Land M."/>
            <person name="Hauser L."/>
            <person name="Chang Y.J."/>
            <person name="Jeffries C.D."/>
            <person name="Brambilla E."/>
            <person name="Rohde M."/>
            <person name="Goker M."/>
            <person name="Detter J.C."/>
            <person name="Woyke T."/>
            <person name="Bristow J."/>
            <person name="Eisen J.A."/>
            <person name="Markowitz V."/>
            <person name="Hugenholtz P."/>
            <person name="Kyrpides N.C."/>
            <person name="Klenk H.P."/>
        </authorList>
    </citation>
    <scope>NUCLEOTIDE SEQUENCE [LARGE SCALE GENOMIC DNA]</scope>
    <source>
        <strain evidence="3">DSM 17365 / JCM 13257 / WB4</strain>
    </source>
</reference>
<evidence type="ECO:0000313" key="3">
    <source>
        <dbReference type="Proteomes" id="UP000008718"/>
    </source>
</evidence>
<evidence type="ECO:0000256" key="1">
    <source>
        <dbReference type="SAM" id="Phobius"/>
    </source>
</evidence>
<sequence length="70" mass="7751">MSIPPKLQPIIYGVVVFVIFATLSVILKIVTKHQSTDADYFGILTNKDLLMGVVVAVIVTLSHEKKKKLK</sequence>
<accession>E4T3P2</accession>
<proteinExistence type="predicted"/>
<dbReference type="STRING" id="694427.Palpr_1189"/>
<evidence type="ECO:0000313" key="2">
    <source>
        <dbReference type="EMBL" id="ADQ79336.1"/>
    </source>
</evidence>
<keyword evidence="1" id="KW-0812">Transmembrane</keyword>
<dbReference type="EMBL" id="CP002345">
    <property type="protein sequence ID" value="ADQ79336.1"/>
    <property type="molecule type" value="Genomic_DNA"/>
</dbReference>
<reference key="1">
    <citation type="submission" date="2010-11" db="EMBL/GenBank/DDBJ databases">
        <title>The complete genome of Paludibacter propionicigenes DSM 17365.</title>
        <authorList>
            <consortium name="US DOE Joint Genome Institute (JGI-PGF)"/>
            <person name="Lucas S."/>
            <person name="Copeland A."/>
            <person name="Lapidus A."/>
            <person name="Bruce D."/>
            <person name="Goodwin L."/>
            <person name="Pitluck S."/>
            <person name="Kyrpides N."/>
            <person name="Mavromatis K."/>
            <person name="Ivanova N."/>
            <person name="Munk A.C."/>
            <person name="Brettin T."/>
            <person name="Detter J.C."/>
            <person name="Han C."/>
            <person name="Tapia R."/>
            <person name="Land M."/>
            <person name="Hauser L."/>
            <person name="Markowitz V."/>
            <person name="Cheng J.-F."/>
            <person name="Hugenholtz P."/>
            <person name="Woyke T."/>
            <person name="Wu D."/>
            <person name="Gronow S."/>
            <person name="Wellnitz S."/>
            <person name="Brambilla E."/>
            <person name="Klenk H.-P."/>
            <person name="Eisen J.A."/>
        </authorList>
    </citation>
    <scope>NUCLEOTIDE SEQUENCE</scope>
    <source>
        <strain>WB4</strain>
    </source>
</reference>
<name>E4T3P2_PALPW</name>
<keyword evidence="1" id="KW-1133">Transmembrane helix</keyword>
<feature type="transmembrane region" description="Helical" evidence="1">
    <location>
        <begin position="12"/>
        <end position="31"/>
    </location>
</feature>
<feature type="transmembrane region" description="Helical" evidence="1">
    <location>
        <begin position="43"/>
        <end position="61"/>
    </location>
</feature>
<organism evidence="2 3">
    <name type="scientific">Paludibacter propionicigenes (strain DSM 17365 / JCM 13257 / WB4)</name>
    <dbReference type="NCBI Taxonomy" id="694427"/>
    <lineage>
        <taxon>Bacteria</taxon>
        <taxon>Pseudomonadati</taxon>
        <taxon>Bacteroidota</taxon>
        <taxon>Bacteroidia</taxon>
        <taxon>Bacteroidales</taxon>
        <taxon>Paludibacteraceae</taxon>
        <taxon>Paludibacter</taxon>
    </lineage>
</organism>